<dbReference type="OrthoDB" id="9795979at2"/>
<dbReference type="InterPro" id="IPR012338">
    <property type="entry name" value="Beta-lactam/transpept-like"/>
</dbReference>
<dbReference type="PANTHER" id="PTHR21581:SF6">
    <property type="entry name" value="TRAFFICKING PROTEIN PARTICLE COMPLEX SUBUNIT 12"/>
    <property type="match status" value="1"/>
</dbReference>
<dbReference type="InterPro" id="IPR015956">
    <property type="entry name" value="Peniciliin-bd_prot_C_sf"/>
</dbReference>
<evidence type="ECO:0000256" key="14">
    <source>
        <dbReference type="PIRSR" id="PIRSR618044-2"/>
    </source>
</evidence>
<comment type="function">
    <text evidence="1">Removes C-terminal D-alanyl residues from sugar-peptide cell wall precursors.</text>
</comment>
<evidence type="ECO:0000256" key="12">
    <source>
        <dbReference type="ARBA" id="ARBA00034000"/>
    </source>
</evidence>
<gene>
    <name evidence="18" type="ORF">RR42_m0341</name>
</gene>
<dbReference type="GO" id="GO:0008360">
    <property type="term" value="P:regulation of cell shape"/>
    <property type="evidence" value="ECO:0007669"/>
    <property type="project" value="UniProtKB-KW"/>
</dbReference>
<dbReference type="InterPro" id="IPR018044">
    <property type="entry name" value="Peptidase_S11"/>
</dbReference>
<feature type="chain" id="PRO_5002185428" description="serine-type D-Ala-D-Ala carboxypeptidase" evidence="16">
    <location>
        <begin position="21"/>
        <end position="402"/>
    </location>
</feature>
<evidence type="ECO:0000256" key="9">
    <source>
        <dbReference type="ARBA" id="ARBA00022960"/>
    </source>
</evidence>
<comment type="pathway">
    <text evidence="2">Cell wall biogenesis; peptidoglycan biosynthesis.</text>
</comment>
<feature type="active site" description="Acyl-ester intermediate" evidence="13">
    <location>
        <position position="73"/>
    </location>
</feature>
<dbReference type="RefSeq" id="WP_043343280.1">
    <property type="nucleotide sequence ID" value="NZ_CP010536.1"/>
</dbReference>
<dbReference type="GO" id="GO:0071555">
    <property type="term" value="P:cell wall organization"/>
    <property type="evidence" value="ECO:0007669"/>
    <property type="project" value="UniProtKB-KW"/>
</dbReference>
<dbReference type="Proteomes" id="UP000031843">
    <property type="component" value="Chromosome main"/>
</dbReference>
<comment type="similarity">
    <text evidence="3 15">Belongs to the peptidase S11 family.</text>
</comment>
<keyword evidence="8 18" id="KW-0378">Hydrolase</keyword>
<evidence type="ECO:0000313" key="19">
    <source>
        <dbReference type="Proteomes" id="UP000031843"/>
    </source>
</evidence>
<reference evidence="18 19" key="1">
    <citation type="journal article" date="2015" name="Genome Announc.">
        <title>Complete Genome Sequence of Cupriavidus basilensis 4G11, Isolated from the Oak Ridge Field Research Center Site.</title>
        <authorList>
            <person name="Ray J."/>
            <person name="Waters R.J."/>
            <person name="Skerker J.M."/>
            <person name="Kuehl J.V."/>
            <person name="Price M.N."/>
            <person name="Huang J."/>
            <person name="Chakraborty R."/>
            <person name="Arkin A.P."/>
            <person name="Deutschbauer A."/>
        </authorList>
    </citation>
    <scope>NUCLEOTIDE SEQUENCE [LARGE SCALE GENOMIC DNA]</scope>
    <source>
        <strain evidence="18">4G11</strain>
    </source>
</reference>
<organism evidence="18 19">
    <name type="scientific">Cupriavidus basilensis</name>
    <dbReference type="NCBI Taxonomy" id="68895"/>
    <lineage>
        <taxon>Bacteria</taxon>
        <taxon>Pseudomonadati</taxon>
        <taxon>Pseudomonadota</taxon>
        <taxon>Betaproteobacteria</taxon>
        <taxon>Burkholderiales</taxon>
        <taxon>Burkholderiaceae</taxon>
        <taxon>Cupriavidus</taxon>
    </lineage>
</organism>
<evidence type="ECO:0000256" key="13">
    <source>
        <dbReference type="PIRSR" id="PIRSR618044-1"/>
    </source>
</evidence>
<keyword evidence="5 18" id="KW-0121">Carboxypeptidase</keyword>
<evidence type="ECO:0000256" key="8">
    <source>
        <dbReference type="ARBA" id="ARBA00022801"/>
    </source>
</evidence>
<dbReference type="EMBL" id="CP010536">
    <property type="protein sequence ID" value="AJG17755.1"/>
    <property type="molecule type" value="Genomic_DNA"/>
</dbReference>
<evidence type="ECO:0000313" key="18">
    <source>
        <dbReference type="EMBL" id="AJG17755.1"/>
    </source>
</evidence>
<feature type="active site" evidence="13">
    <location>
        <position position="135"/>
    </location>
</feature>
<dbReference type="GO" id="GO:0006508">
    <property type="term" value="P:proteolysis"/>
    <property type="evidence" value="ECO:0007669"/>
    <property type="project" value="UniProtKB-KW"/>
</dbReference>
<feature type="active site" description="Proton acceptor" evidence="13">
    <location>
        <position position="76"/>
    </location>
</feature>
<feature type="signal peptide" evidence="16">
    <location>
        <begin position="1"/>
        <end position="20"/>
    </location>
</feature>
<dbReference type="Gene3D" id="2.60.410.10">
    <property type="entry name" value="D-Ala-D-Ala carboxypeptidase, C-terminal domain"/>
    <property type="match status" value="1"/>
</dbReference>
<keyword evidence="7 16" id="KW-0732">Signal</keyword>
<dbReference type="STRING" id="68895.RR42_m0341"/>
<dbReference type="AlphaFoldDB" id="A0A0C4Y4B7"/>
<sequence>MLNRATPLFASANTSALVTAAVVGAAVVLAPAPVHAQGVPMPQVAAKSWMLFDVTSGQALASQNADVRIEPASLTKLMTAYLAFAALKEKRLTLDQTVVPTTIVQKVKSDESRMFLEANKPVSVQDLLLGLIVQSGNDAALALAEAVGGSEEGFVAMMNREAQRMGMKNTHFSNTDGIPDPNHYTTAMDLATLTTRIIKDFPEYYSMYSQKEFTYNKIRQPNRNRLLYIDPTVDGLKTGHTKSAGYCLISSAKRPLANVPNGSRRLVSIVIGTTTEAVRTQESLKILNYGFQFFDTLRLYDRGQVLATPDIYKGKASTVKIGVKDETYITVPKGTGGRIKPVLERQELLVAPLAAGQQVGTVKLMDGATKVAEFPVVALEDVPEAGFFGRLWDTIRLWFKRK</sequence>
<keyword evidence="10" id="KW-0573">Peptidoglycan synthesis</keyword>
<proteinExistence type="inferred from homology"/>
<dbReference type="GO" id="GO:0009252">
    <property type="term" value="P:peptidoglycan biosynthetic process"/>
    <property type="evidence" value="ECO:0007669"/>
    <property type="project" value="UniProtKB-UniPathway"/>
</dbReference>
<evidence type="ECO:0000256" key="1">
    <source>
        <dbReference type="ARBA" id="ARBA00003217"/>
    </source>
</evidence>
<evidence type="ECO:0000256" key="6">
    <source>
        <dbReference type="ARBA" id="ARBA00022670"/>
    </source>
</evidence>
<dbReference type="PANTHER" id="PTHR21581">
    <property type="entry name" value="D-ALANYL-D-ALANINE CARBOXYPEPTIDASE"/>
    <property type="match status" value="1"/>
</dbReference>
<dbReference type="KEGG" id="cbw:RR42_m0341"/>
<evidence type="ECO:0000256" key="11">
    <source>
        <dbReference type="ARBA" id="ARBA00023316"/>
    </source>
</evidence>
<comment type="catalytic activity">
    <reaction evidence="12">
        <text>Preferential cleavage: (Ac)2-L-Lys-D-Ala-|-D-Ala. Also transpeptidation of peptidyl-alanyl moieties that are N-acyl substituents of D-alanine.</text>
        <dbReference type="EC" id="3.4.16.4"/>
    </reaction>
</comment>
<keyword evidence="11" id="KW-0961">Cell wall biogenesis/degradation</keyword>
<keyword evidence="19" id="KW-1185">Reference proteome</keyword>
<evidence type="ECO:0000256" key="2">
    <source>
        <dbReference type="ARBA" id="ARBA00004752"/>
    </source>
</evidence>
<dbReference type="GO" id="GO:0009002">
    <property type="term" value="F:serine-type D-Ala-D-Ala carboxypeptidase activity"/>
    <property type="evidence" value="ECO:0007669"/>
    <property type="project" value="UniProtKB-EC"/>
</dbReference>
<evidence type="ECO:0000256" key="16">
    <source>
        <dbReference type="SAM" id="SignalP"/>
    </source>
</evidence>
<dbReference type="Pfam" id="PF07943">
    <property type="entry name" value="PBP5_C"/>
    <property type="match status" value="1"/>
</dbReference>
<keyword evidence="6" id="KW-0645">Protease</keyword>
<dbReference type="SUPFAM" id="SSF69189">
    <property type="entry name" value="Penicillin-binding protein associated domain"/>
    <property type="match status" value="1"/>
</dbReference>
<evidence type="ECO:0000256" key="4">
    <source>
        <dbReference type="ARBA" id="ARBA00012448"/>
    </source>
</evidence>
<dbReference type="InterPro" id="IPR012907">
    <property type="entry name" value="Peptidase_S11_C"/>
</dbReference>
<keyword evidence="9" id="KW-0133">Cell shape</keyword>
<evidence type="ECO:0000256" key="15">
    <source>
        <dbReference type="RuleBase" id="RU004016"/>
    </source>
</evidence>
<evidence type="ECO:0000259" key="17">
    <source>
        <dbReference type="SMART" id="SM00936"/>
    </source>
</evidence>
<dbReference type="Gene3D" id="3.40.710.10">
    <property type="entry name" value="DD-peptidase/beta-lactamase superfamily"/>
    <property type="match status" value="1"/>
</dbReference>
<protein>
    <recommendedName>
        <fullName evidence="4">serine-type D-Ala-D-Ala carboxypeptidase</fullName>
        <ecNumber evidence="4">3.4.16.4</ecNumber>
    </recommendedName>
</protein>
<evidence type="ECO:0000256" key="5">
    <source>
        <dbReference type="ARBA" id="ARBA00022645"/>
    </source>
</evidence>
<dbReference type="EC" id="3.4.16.4" evidence="4"/>
<dbReference type="InterPro" id="IPR037167">
    <property type="entry name" value="Peptidase_S11_C_sf"/>
</dbReference>
<feature type="domain" description="Peptidase S11 D-Ala-D-Ala carboxypeptidase A C-terminal" evidence="17">
    <location>
        <begin position="294"/>
        <end position="384"/>
    </location>
</feature>
<dbReference type="Pfam" id="PF00768">
    <property type="entry name" value="Peptidase_S11"/>
    <property type="match status" value="1"/>
</dbReference>
<dbReference type="SUPFAM" id="SSF56601">
    <property type="entry name" value="beta-lactamase/transpeptidase-like"/>
    <property type="match status" value="1"/>
</dbReference>
<feature type="binding site" evidence="14">
    <location>
        <position position="237"/>
    </location>
    <ligand>
        <name>substrate</name>
    </ligand>
</feature>
<dbReference type="UniPathway" id="UPA00219"/>
<evidence type="ECO:0000256" key="3">
    <source>
        <dbReference type="ARBA" id="ARBA00007164"/>
    </source>
</evidence>
<dbReference type="InterPro" id="IPR001967">
    <property type="entry name" value="Peptidase_S11_N"/>
</dbReference>
<dbReference type="PRINTS" id="PR00725">
    <property type="entry name" value="DADACBPTASE1"/>
</dbReference>
<evidence type="ECO:0000256" key="10">
    <source>
        <dbReference type="ARBA" id="ARBA00022984"/>
    </source>
</evidence>
<accession>A0A0C4Y4B7</accession>
<dbReference type="SMART" id="SM00936">
    <property type="entry name" value="PBP5_C"/>
    <property type="match status" value="1"/>
</dbReference>
<name>A0A0C4Y4B7_9BURK</name>
<evidence type="ECO:0000256" key="7">
    <source>
        <dbReference type="ARBA" id="ARBA00022729"/>
    </source>
</evidence>